<comment type="similarity">
    <text evidence="1">Belongs to the HyuE racemase family.</text>
</comment>
<evidence type="ECO:0000313" key="2">
    <source>
        <dbReference type="EMBL" id="KXF83238.1"/>
    </source>
</evidence>
<keyword evidence="3" id="KW-1185">Reference proteome</keyword>
<protein>
    <recommendedName>
        <fullName evidence="4">Racemase</fullName>
    </recommendedName>
</protein>
<name>A0A135ICX8_9GAMM</name>
<dbReference type="InterPro" id="IPR052186">
    <property type="entry name" value="Hydantoin_racemase-like"/>
</dbReference>
<dbReference type="InterPro" id="IPR015942">
    <property type="entry name" value="Asp/Glu/hydantoin_racemase"/>
</dbReference>
<organism evidence="2 3">
    <name type="scientific">Enterovibrio coralii</name>
    <dbReference type="NCBI Taxonomy" id="294935"/>
    <lineage>
        <taxon>Bacteria</taxon>
        <taxon>Pseudomonadati</taxon>
        <taxon>Pseudomonadota</taxon>
        <taxon>Gammaproteobacteria</taxon>
        <taxon>Vibrionales</taxon>
        <taxon>Vibrionaceae</taxon>
        <taxon>Enterovibrio</taxon>
    </lineage>
</organism>
<accession>A0A135ICX8</accession>
<dbReference type="Gene3D" id="3.40.50.12500">
    <property type="match status" value="1"/>
</dbReference>
<reference evidence="2 3" key="1">
    <citation type="submission" date="2015-11" db="EMBL/GenBank/DDBJ databases">
        <title>Genomic Taxonomy of the Vibrionaceae.</title>
        <authorList>
            <person name="Gomez-Gil B."/>
            <person name="Enciso-Ibarra J."/>
        </authorList>
    </citation>
    <scope>NUCLEOTIDE SEQUENCE [LARGE SCALE GENOMIC DNA]</scope>
    <source>
        <strain evidence="2 3">CAIM 912</strain>
    </source>
</reference>
<dbReference type="Pfam" id="PF01177">
    <property type="entry name" value="Asp_Glu_race"/>
    <property type="match status" value="1"/>
</dbReference>
<evidence type="ECO:0008006" key="4">
    <source>
        <dbReference type="Google" id="ProtNLM"/>
    </source>
</evidence>
<dbReference type="STRING" id="294935.ATN88_05995"/>
<dbReference type="EMBL" id="LNTY01000006">
    <property type="protein sequence ID" value="KXF83238.1"/>
    <property type="molecule type" value="Genomic_DNA"/>
</dbReference>
<dbReference type="RefSeq" id="WP_067411212.1">
    <property type="nucleotide sequence ID" value="NZ_LNTY01000006.1"/>
</dbReference>
<dbReference type="AlphaFoldDB" id="A0A135ICX8"/>
<dbReference type="InterPro" id="IPR053714">
    <property type="entry name" value="Iso_Racemase_Enz_sf"/>
</dbReference>
<sequence length="239" mass="26094">MKLKIVIPVNTSQFNEQISNSVDKLRSDIVTIDLEPIESGTPFIQSRADLTVNAPFVLEKIVQAEKDGYDGIFVTDMDMCGVEAARELVKIPVIGGFRPSFFTAMALGQSVSILTVSDVVKLQNEHIRAFGVTENLASILPLEKSVEELKSPSPEATAKIFEELFELGCVAIERDGADCIMFGCTGFTDFAASLSARLSARFDQYIPVMDPNCVAITFLIGLVNNSLSHSGITYPYKPM</sequence>
<dbReference type="PANTHER" id="PTHR28047">
    <property type="entry name" value="PROTEIN DCG1"/>
    <property type="match status" value="1"/>
</dbReference>
<gene>
    <name evidence="2" type="ORF">ATN88_05995</name>
</gene>
<dbReference type="PANTHER" id="PTHR28047:SF5">
    <property type="entry name" value="PROTEIN DCG1"/>
    <property type="match status" value="1"/>
</dbReference>
<comment type="caution">
    <text evidence="2">The sequence shown here is derived from an EMBL/GenBank/DDBJ whole genome shotgun (WGS) entry which is preliminary data.</text>
</comment>
<dbReference type="Proteomes" id="UP000070529">
    <property type="component" value="Unassembled WGS sequence"/>
</dbReference>
<proteinExistence type="inferred from homology"/>
<dbReference type="GO" id="GO:0047661">
    <property type="term" value="F:amino-acid racemase activity"/>
    <property type="evidence" value="ECO:0007669"/>
    <property type="project" value="InterPro"/>
</dbReference>
<evidence type="ECO:0000256" key="1">
    <source>
        <dbReference type="ARBA" id="ARBA00038414"/>
    </source>
</evidence>
<dbReference type="OrthoDB" id="9791723at2"/>
<evidence type="ECO:0000313" key="3">
    <source>
        <dbReference type="Proteomes" id="UP000070529"/>
    </source>
</evidence>